<comment type="caution">
    <text evidence="2">The sequence shown here is derived from an EMBL/GenBank/DDBJ whole genome shotgun (WGS) entry which is preliminary data.</text>
</comment>
<keyword evidence="1" id="KW-0812">Transmembrane</keyword>
<dbReference type="AlphaFoldDB" id="A0A9J6RFQ1"/>
<dbReference type="EMBL" id="JAPRAT010000046">
    <property type="protein sequence ID" value="MCZ0704594.1"/>
    <property type="molecule type" value="Genomic_DNA"/>
</dbReference>
<sequence length="181" mass="21217">MIKDYETRHIFMAIAIGVLFLSPIFLLLFPSLISNSIHFTPGTLFVFVPGVGYLYYFFALLFLFCAFFTLFLFDIHKKSILFCLLFLLLSSFTFVTASQSYIAFADHSVSFRKNLWNDNHIYAWEEVEQVLFAQESYEYEFTFADGNTWRISETSKFREIRSDVLRMVRFSGGEYDVVSSF</sequence>
<proteinExistence type="predicted"/>
<keyword evidence="3" id="KW-1185">Reference proteome</keyword>
<gene>
    <name evidence="2" type="ORF">OWO01_15390</name>
</gene>
<name>A0A9J6RFQ1_9BACI</name>
<evidence type="ECO:0000313" key="2">
    <source>
        <dbReference type="EMBL" id="MCZ0704594.1"/>
    </source>
</evidence>
<organism evidence="2 3">
    <name type="scientific">Natronobacillus azotifigens</name>
    <dbReference type="NCBI Taxonomy" id="472978"/>
    <lineage>
        <taxon>Bacteria</taxon>
        <taxon>Bacillati</taxon>
        <taxon>Bacillota</taxon>
        <taxon>Bacilli</taxon>
        <taxon>Bacillales</taxon>
        <taxon>Bacillaceae</taxon>
        <taxon>Natronobacillus</taxon>
    </lineage>
</organism>
<protein>
    <submittedName>
        <fullName evidence="2">Uncharacterized protein</fullName>
    </submittedName>
</protein>
<dbReference type="RefSeq" id="WP_268781369.1">
    <property type="nucleotide sequence ID" value="NZ_JAPRAT010000046.1"/>
</dbReference>
<keyword evidence="1" id="KW-0472">Membrane</keyword>
<evidence type="ECO:0000256" key="1">
    <source>
        <dbReference type="SAM" id="Phobius"/>
    </source>
</evidence>
<dbReference type="Proteomes" id="UP001084197">
    <property type="component" value="Unassembled WGS sequence"/>
</dbReference>
<reference evidence="2" key="1">
    <citation type="submission" date="2022-11" db="EMBL/GenBank/DDBJ databases">
        <title>WGS of Natronobacillus azotifigens 24KS-1, an anaerobic diazotrophic haloalkaliphile from soda-rich habitats.</title>
        <authorList>
            <person name="Sorokin D.Y."/>
            <person name="Merkel A.Y."/>
        </authorList>
    </citation>
    <scope>NUCLEOTIDE SEQUENCE</scope>
    <source>
        <strain evidence="2">24KS-1</strain>
    </source>
</reference>
<feature type="transmembrane region" description="Helical" evidence="1">
    <location>
        <begin position="53"/>
        <end position="73"/>
    </location>
</feature>
<keyword evidence="1" id="KW-1133">Transmembrane helix</keyword>
<evidence type="ECO:0000313" key="3">
    <source>
        <dbReference type="Proteomes" id="UP001084197"/>
    </source>
</evidence>
<feature type="transmembrane region" description="Helical" evidence="1">
    <location>
        <begin position="80"/>
        <end position="104"/>
    </location>
</feature>
<feature type="transmembrane region" description="Helical" evidence="1">
    <location>
        <begin position="12"/>
        <end position="33"/>
    </location>
</feature>
<accession>A0A9J6RFQ1</accession>